<dbReference type="VEuPathDB" id="VectorBase:CQUJHB007754"/>
<dbReference type="PANTHER" id="PTHR48043">
    <property type="entry name" value="EG:EG0003.4 PROTEIN-RELATED"/>
    <property type="match status" value="1"/>
</dbReference>
<dbReference type="OMA" id="NFIESAN"/>
<dbReference type="Proteomes" id="UP000002320">
    <property type="component" value="Unassembled WGS sequence"/>
</dbReference>
<dbReference type="PANTHER" id="PTHR48043:SF159">
    <property type="entry name" value="EG:EG0003.4 PROTEIN-RELATED"/>
    <property type="match status" value="1"/>
</dbReference>
<dbReference type="eggNOG" id="KOG1192">
    <property type="taxonomic scope" value="Eukaryota"/>
</dbReference>
<evidence type="ECO:0000256" key="4">
    <source>
        <dbReference type="RuleBase" id="RU003718"/>
    </source>
</evidence>
<dbReference type="SUPFAM" id="SSF53756">
    <property type="entry name" value="UDP-Glycosyltransferase/glycogen phosphorylase"/>
    <property type="match status" value="1"/>
</dbReference>
<keyword evidence="8" id="KW-1185">Reference proteome</keyword>
<dbReference type="Gene3D" id="3.40.50.2000">
    <property type="entry name" value="Glycogen Phosphorylase B"/>
    <property type="match status" value="1"/>
</dbReference>
<dbReference type="EMBL" id="DS231938">
    <property type="protein sequence ID" value="EDS27857.1"/>
    <property type="molecule type" value="Genomic_DNA"/>
</dbReference>
<dbReference type="CDD" id="cd03784">
    <property type="entry name" value="GT1_Gtf-like"/>
    <property type="match status" value="1"/>
</dbReference>
<comment type="similarity">
    <text evidence="1 4">Belongs to the UDP-glycosyltransferase family.</text>
</comment>
<evidence type="ECO:0000256" key="5">
    <source>
        <dbReference type="RuleBase" id="RU362059"/>
    </source>
</evidence>
<evidence type="ECO:0000256" key="2">
    <source>
        <dbReference type="ARBA" id="ARBA00022676"/>
    </source>
</evidence>
<dbReference type="VEuPathDB" id="VectorBase:CPIJ006508"/>
<feature type="signal peptide" evidence="5">
    <location>
        <begin position="1"/>
        <end position="19"/>
    </location>
</feature>
<protein>
    <recommendedName>
        <fullName evidence="5">UDP-glucuronosyltransferase</fullName>
        <ecNumber evidence="5">2.4.1.17</ecNumber>
    </recommendedName>
</protein>
<keyword evidence="5" id="KW-0732">Signal</keyword>
<reference evidence="6" key="1">
    <citation type="submission" date="2007-03" db="EMBL/GenBank/DDBJ databases">
        <title>Annotation of Culex pipiens quinquefasciatus.</title>
        <authorList>
            <consortium name="The Broad Institute Genome Sequencing Platform"/>
            <person name="Atkinson P.W."/>
            <person name="Hemingway J."/>
            <person name="Christensen B.M."/>
            <person name="Higgs S."/>
            <person name="Kodira C."/>
            <person name="Hannick L."/>
            <person name="Megy K."/>
            <person name="O'Leary S."/>
            <person name="Pearson M."/>
            <person name="Haas B.J."/>
            <person name="Mauceli E."/>
            <person name="Wortman J.R."/>
            <person name="Lee N.H."/>
            <person name="Guigo R."/>
            <person name="Stanke M."/>
            <person name="Alvarado L."/>
            <person name="Amedeo P."/>
            <person name="Antoine C.H."/>
            <person name="Arensburger P."/>
            <person name="Bidwell S.L."/>
            <person name="Crawford M."/>
            <person name="Camaro F."/>
            <person name="Devon K."/>
            <person name="Engels R."/>
            <person name="Hammond M."/>
            <person name="Howarth C."/>
            <person name="Koehrsen M."/>
            <person name="Lawson D."/>
            <person name="Montgomery P."/>
            <person name="Nene V."/>
            <person name="Nusbaum C."/>
            <person name="Puiu D."/>
            <person name="Romero-Severson J."/>
            <person name="Severson D.W."/>
            <person name="Shumway M."/>
            <person name="Sisk P."/>
            <person name="Stolte C."/>
            <person name="Zeng Q."/>
            <person name="Eisenstadt E."/>
            <person name="Fraser-Liggett C."/>
            <person name="Strausberg R."/>
            <person name="Galagan J."/>
            <person name="Birren B."/>
            <person name="Collins F.H."/>
        </authorList>
    </citation>
    <scope>NUCLEOTIDE SEQUENCE [LARGE SCALE GENOMIC DNA]</scope>
    <source>
        <strain evidence="6">JHB</strain>
    </source>
</reference>
<keyword evidence="2 4" id="KW-0328">Glycosyltransferase</keyword>
<feature type="chain" id="PRO_5011325956" description="UDP-glucuronosyltransferase" evidence="5">
    <location>
        <begin position="20"/>
        <end position="521"/>
    </location>
</feature>
<comment type="catalytic activity">
    <reaction evidence="5">
        <text>glucuronate acceptor + UDP-alpha-D-glucuronate = acceptor beta-D-glucuronoside + UDP + H(+)</text>
        <dbReference type="Rhea" id="RHEA:21032"/>
        <dbReference type="ChEBI" id="CHEBI:15378"/>
        <dbReference type="ChEBI" id="CHEBI:58052"/>
        <dbReference type="ChEBI" id="CHEBI:58223"/>
        <dbReference type="ChEBI" id="CHEBI:132367"/>
        <dbReference type="ChEBI" id="CHEBI:132368"/>
        <dbReference type="EC" id="2.4.1.17"/>
    </reaction>
</comment>
<comment type="subcellular location">
    <subcellularLocation>
        <location evidence="5">Membrane</location>
        <topology evidence="5">Single-pass membrane protein</topology>
    </subcellularLocation>
</comment>
<dbReference type="FunFam" id="3.40.50.2000:FF:000021">
    <property type="entry name" value="UDP-glucuronosyltransferase"/>
    <property type="match status" value="1"/>
</dbReference>
<keyword evidence="3 4" id="KW-0808">Transferase</keyword>
<feature type="transmembrane region" description="Helical" evidence="5">
    <location>
        <begin position="486"/>
        <end position="510"/>
    </location>
</feature>
<evidence type="ECO:0000313" key="6">
    <source>
        <dbReference type="EMBL" id="EDS27857.1"/>
    </source>
</evidence>
<dbReference type="AlphaFoldDB" id="B0WHK8"/>
<proteinExistence type="inferred from homology"/>
<dbReference type="Pfam" id="PF00201">
    <property type="entry name" value="UDPGT"/>
    <property type="match status" value="1"/>
</dbReference>
<evidence type="ECO:0000313" key="8">
    <source>
        <dbReference type="Proteomes" id="UP000002320"/>
    </source>
</evidence>
<keyword evidence="5" id="KW-0472">Membrane</keyword>
<dbReference type="InterPro" id="IPR050271">
    <property type="entry name" value="UDP-glycosyltransferase"/>
</dbReference>
<reference evidence="7" key="2">
    <citation type="submission" date="2021-02" db="UniProtKB">
        <authorList>
            <consortium name="EnsemblMetazoa"/>
        </authorList>
    </citation>
    <scope>IDENTIFICATION</scope>
    <source>
        <strain evidence="7">JHB</strain>
    </source>
</reference>
<evidence type="ECO:0000256" key="3">
    <source>
        <dbReference type="ARBA" id="ARBA00022679"/>
    </source>
</evidence>
<dbReference type="HOGENOM" id="CLU_012949_0_3_1"/>
<dbReference type="EnsemblMetazoa" id="CPIJ006508-RA">
    <property type="protein sequence ID" value="CPIJ006508-PA"/>
    <property type="gene ID" value="CPIJ006508"/>
</dbReference>
<dbReference type="OrthoDB" id="5835829at2759"/>
<keyword evidence="5" id="KW-1133">Transmembrane helix</keyword>
<evidence type="ECO:0000313" key="7">
    <source>
        <dbReference type="EnsemblMetazoa" id="CPIJ006508-PA"/>
    </source>
</evidence>
<dbReference type="GO" id="GO:0015020">
    <property type="term" value="F:glucuronosyltransferase activity"/>
    <property type="evidence" value="ECO:0007669"/>
    <property type="project" value="UniProtKB-EC"/>
</dbReference>
<gene>
    <name evidence="7" type="primary">6038389</name>
    <name evidence="6" type="ORF">CpipJ_CPIJ006508</name>
</gene>
<dbReference type="InterPro" id="IPR002213">
    <property type="entry name" value="UDP_glucos_trans"/>
</dbReference>
<dbReference type="GO" id="GO:0016020">
    <property type="term" value="C:membrane"/>
    <property type="evidence" value="ECO:0007669"/>
    <property type="project" value="UniProtKB-SubCell"/>
</dbReference>
<sequence length="521" mass="59041">MWHLSALVLLAVATGNCLGANILYIDGVASPSHFIWHRSLMYGLAAKGHNVTALSVDVEANPPPNVHFIKIEGVYEAFYEEHSDVTDFFAMGELSPFSMLSMFNEYMVTGCELALKSKGVQVLLNYPDEFKFDVIINDFLVGPCVSALAQQKFGRPPYIAATGFHGLTTTTPISGAYSYSGMIPNHEFDAPESMSYRERFMNFLYNHWEELSKTFQVYHKIDKLVRQINPDIPYVAEFEKDTRIILLNSYPVIQYSEPAMPSVISVGGMQIIKSKELPDDLKSIVENAKQGVILFSLGTNVRSDLLGKDRIIEILNAMRKFPQYQFLWKFESDSMPVEVPKNVYIRKWMPQNDLLAHPNLKLFITHSGLLSTQEAIWHGVPIIGFPVFADQHKNINYCVQMGVAKKLSISKIKSNDLVTAVQQLMTDQRYRDNMAQLSKLFRDQKEPPLERAIWWVEWVLRNPAGSTILQSNAINISWLAKYSFDVIIPLVMLAAAVLHVLVKVVSVVLCRKNPSRKAKRE</sequence>
<accession>B0WHK8</accession>
<dbReference type="InParanoid" id="B0WHK8"/>
<dbReference type="PROSITE" id="PS00375">
    <property type="entry name" value="UDPGT"/>
    <property type="match status" value="1"/>
</dbReference>
<dbReference type="EC" id="2.4.1.17" evidence="5"/>
<dbReference type="STRING" id="7176.B0WHK8"/>
<keyword evidence="5" id="KW-0812">Transmembrane</keyword>
<organism>
    <name type="scientific">Culex quinquefasciatus</name>
    <name type="common">Southern house mosquito</name>
    <name type="synonym">Culex pungens</name>
    <dbReference type="NCBI Taxonomy" id="7176"/>
    <lineage>
        <taxon>Eukaryota</taxon>
        <taxon>Metazoa</taxon>
        <taxon>Ecdysozoa</taxon>
        <taxon>Arthropoda</taxon>
        <taxon>Hexapoda</taxon>
        <taxon>Insecta</taxon>
        <taxon>Pterygota</taxon>
        <taxon>Neoptera</taxon>
        <taxon>Endopterygota</taxon>
        <taxon>Diptera</taxon>
        <taxon>Nematocera</taxon>
        <taxon>Culicoidea</taxon>
        <taxon>Culicidae</taxon>
        <taxon>Culicinae</taxon>
        <taxon>Culicini</taxon>
        <taxon>Culex</taxon>
        <taxon>Culex</taxon>
    </lineage>
</organism>
<evidence type="ECO:0000256" key="1">
    <source>
        <dbReference type="ARBA" id="ARBA00009995"/>
    </source>
</evidence>
<dbReference type="KEGG" id="cqu:CpipJ_CPIJ006508"/>
<name>B0WHK8_CULQU</name>
<dbReference type="InterPro" id="IPR035595">
    <property type="entry name" value="UDP_glycos_trans_CS"/>
</dbReference>